<dbReference type="SMART" id="SM00033">
    <property type="entry name" value="CH"/>
    <property type="match status" value="1"/>
</dbReference>
<reference evidence="4" key="2">
    <citation type="submission" date="2025-09" db="UniProtKB">
        <authorList>
            <consortium name="Ensembl"/>
        </authorList>
    </citation>
    <scope>IDENTIFICATION</scope>
</reference>
<dbReference type="Ensembl" id="ENSEBUT00000003368.1">
    <property type="protein sequence ID" value="ENSEBUP00000003005.1"/>
    <property type="gene ID" value="ENSEBUG00000002233.1"/>
</dbReference>
<keyword evidence="2" id="KW-0009">Actin-binding</keyword>
<proteinExistence type="predicted"/>
<dbReference type="GeneTree" id="ENSGT00940000155008"/>
<dbReference type="PROSITE" id="PS50021">
    <property type="entry name" value="CH"/>
    <property type="match status" value="1"/>
</dbReference>
<evidence type="ECO:0000256" key="1">
    <source>
        <dbReference type="ARBA" id="ARBA00022737"/>
    </source>
</evidence>
<dbReference type="SUPFAM" id="SSF47576">
    <property type="entry name" value="Calponin-homology domain, CH-domain"/>
    <property type="match status" value="1"/>
</dbReference>
<feature type="domain" description="Calponin-homology (CH)" evidence="3">
    <location>
        <begin position="77"/>
        <end position="174"/>
    </location>
</feature>
<dbReference type="AlphaFoldDB" id="A0A8C4NIN5"/>
<dbReference type="InterPro" id="IPR001589">
    <property type="entry name" value="Actinin_actin-bd_CS"/>
</dbReference>
<keyword evidence="1" id="KW-0677">Repeat</keyword>
<organism evidence="4 5">
    <name type="scientific">Eptatretus burgeri</name>
    <name type="common">Inshore hagfish</name>
    <dbReference type="NCBI Taxonomy" id="7764"/>
    <lineage>
        <taxon>Eukaryota</taxon>
        <taxon>Metazoa</taxon>
        <taxon>Chordata</taxon>
        <taxon>Craniata</taxon>
        <taxon>Vertebrata</taxon>
        <taxon>Cyclostomata</taxon>
        <taxon>Myxini</taxon>
        <taxon>Myxiniformes</taxon>
        <taxon>Myxinidae</taxon>
        <taxon>Eptatretinae</taxon>
        <taxon>Eptatretus</taxon>
    </lineage>
</organism>
<keyword evidence="5" id="KW-1185">Reference proteome</keyword>
<reference evidence="4" key="1">
    <citation type="submission" date="2025-08" db="UniProtKB">
        <authorList>
            <consortium name="Ensembl"/>
        </authorList>
    </citation>
    <scope>IDENTIFICATION</scope>
</reference>
<evidence type="ECO:0000256" key="2">
    <source>
        <dbReference type="ARBA" id="ARBA00023203"/>
    </source>
</evidence>
<evidence type="ECO:0000313" key="4">
    <source>
        <dbReference type="Ensembl" id="ENSEBUP00000003005.1"/>
    </source>
</evidence>
<sequence>MSSSDLGLFTEIGDENDLAGLVDDEDRLSVKSDSLALRGDTLPWNLPRHQRGKRRPDESVLDPAERAILRIADERDKVQKKTFTKWINKHLMKVRKHINDLYEDLRDGHHLISLLEVLSGDTLPREKGLMRFHRLQNVQMALDYLKHRQVWKTRVKGEGQMLMCDLSFGGQLEK</sequence>
<evidence type="ECO:0000259" key="3">
    <source>
        <dbReference type="PROSITE" id="PS50021"/>
    </source>
</evidence>
<dbReference type="InterPro" id="IPR036872">
    <property type="entry name" value="CH_dom_sf"/>
</dbReference>
<dbReference type="GO" id="GO:0003779">
    <property type="term" value="F:actin binding"/>
    <property type="evidence" value="ECO:0007669"/>
    <property type="project" value="UniProtKB-KW"/>
</dbReference>
<name>A0A8C4NIN5_EPTBU</name>
<dbReference type="Proteomes" id="UP000694388">
    <property type="component" value="Unplaced"/>
</dbReference>
<dbReference type="Pfam" id="PF00307">
    <property type="entry name" value="CH"/>
    <property type="match status" value="1"/>
</dbReference>
<accession>A0A8C4NIN5</accession>
<dbReference type="Gene3D" id="1.10.418.10">
    <property type="entry name" value="Calponin-like domain"/>
    <property type="match status" value="1"/>
</dbReference>
<dbReference type="InterPro" id="IPR001715">
    <property type="entry name" value="CH_dom"/>
</dbReference>
<dbReference type="PROSITE" id="PS00019">
    <property type="entry name" value="ACTININ_1"/>
    <property type="match status" value="1"/>
</dbReference>
<protein>
    <recommendedName>
        <fullName evidence="3">Calponin-homology (CH) domain-containing protein</fullName>
    </recommendedName>
</protein>
<dbReference type="PANTHER" id="PTHR11915">
    <property type="entry name" value="SPECTRIN/FILAMIN RELATED CYTOSKELETAL PROTEIN"/>
    <property type="match status" value="1"/>
</dbReference>
<evidence type="ECO:0000313" key="5">
    <source>
        <dbReference type="Proteomes" id="UP000694388"/>
    </source>
</evidence>